<keyword evidence="5" id="KW-0408">Iron</keyword>
<evidence type="ECO:0000256" key="3">
    <source>
        <dbReference type="ARBA" id="ARBA00022723"/>
    </source>
</evidence>
<comment type="similarity">
    <text evidence="2">Belongs to the cytochrome P450 family.</text>
</comment>
<evidence type="ECO:0000256" key="6">
    <source>
        <dbReference type="ARBA" id="ARBA00023033"/>
    </source>
</evidence>
<keyword evidence="4" id="KW-0560">Oxidoreductase</keyword>
<dbReference type="GO" id="GO:0020037">
    <property type="term" value="F:heme binding"/>
    <property type="evidence" value="ECO:0007669"/>
    <property type="project" value="InterPro"/>
</dbReference>
<dbReference type="PANTHER" id="PTHR24287">
    <property type="entry name" value="P450, PUTATIVE (EUROFUNG)-RELATED"/>
    <property type="match status" value="1"/>
</dbReference>
<sequence>MDPENFKHILISDFGSFGKPRAYRNWTLPLMGNTVLNDGPHHRVIRALIKPVFSRAETYSNRLDFFANKFLDLLPPKGTSFNITPFCKRLFLDFSTDFIFGHSINSLGDEENAREFIDAFKKALHYFGKRRDAGWVGFTYAWNRDYIQACKIVHNFIDEQVAKALLETKKMTVTSESYTVIEELAKHIKDPIELRSQVLGIFIPAVDTPSGALLHTLFELARQPHRWHRLRQIALSAEEPLSFRQLRSAEFAEIRHVVLETLRIYTLMGLRYAVRDCVLPRGGGKDQDQPMFVAKGTKFYIVLTAWHREPSIWGEDAEKYRPERWKDHEQRGDLEFIPFIAGFRRCPAADTVPVQTAYLLVKLLQKYEGIKNEDPEEQYYEQWGMTLESRNGVRISFE</sequence>
<dbReference type="PRINTS" id="PR01239">
    <property type="entry name" value="EP450IICYP52"/>
</dbReference>
<dbReference type="PANTHER" id="PTHR24287:SF19">
    <property type="entry name" value="CYTOCHROME P450"/>
    <property type="match status" value="1"/>
</dbReference>
<comment type="caution">
    <text evidence="7">The sequence shown here is derived from an EMBL/GenBank/DDBJ whole genome shotgun (WGS) entry which is preliminary data.</text>
</comment>
<evidence type="ECO:0000313" key="7">
    <source>
        <dbReference type="EMBL" id="CAF9927103.1"/>
    </source>
</evidence>
<evidence type="ECO:0008006" key="9">
    <source>
        <dbReference type="Google" id="ProtNLM"/>
    </source>
</evidence>
<evidence type="ECO:0000256" key="2">
    <source>
        <dbReference type="ARBA" id="ARBA00010617"/>
    </source>
</evidence>
<dbReference type="InterPro" id="IPR002974">
    <property type="entry name" value="Cyt_P450_E_CYP52_ascomycetes"/>
</dbReference>
<keyword evidence="8" id="KW-1185">Reference proteome</keyword>
<dbReference type="InterPro" id="IPR001128">
    <property type="entry name" value="Cyt_P450"/>
</dbReference>
<name>A0A8H3FSN9_9LECA</name>
<dbReference type="GO" id="GO:0016712">
    <property type="term" value="F:oxidoreductase activity, acting on paired donors, with incorporation or reduction of molecular oxygen, reduced flavin or flavoprotein as one donor, and incorporation of one atom of oxygen"/>
    <property type="evidence" value="ECO:0007669"/>
    <property type="project" value="InterPro"/>
</dbReference>
<dbReference type="Proteomes" id="UP000664169">
    <property type="component" value="Unassembled WGS sequence"/>
</dbReference>
<dbReference type="Pfam" id="PF00067">
    <property type="entry name" value="p450"/>
    <property type="match status" value="1"/>
</dbReference>
<accession>A0A8H3FSN9</accession>
<dbReference type="InterPro" id="IPR036396">
    <property type="entry name" value="Cyt_P450_sf"/>
</dbReference>
<reference evidence="7" key="1">
    <citation type="submission" date="2021-03" db="EMBL/GenBank/DDBJ databases">
        <authorList>
            <person name="Tagirdzhanova G."/>
        </authorList>
    </citation>
    <scope>NUCLEOTIDE SEQUENCE</scope>
</reference>
<dbReference type="SUPFAM" id="SSF48264">
    <property type="entry name" value="Cytochrome P450"/>
    <property type="match status" value="1"/>
</dbReference>
<dbReference type="AlphaFoldDB" id="A0A8H3FSN9"/>
<evidence type="ECO:0000313" key="8">
    <source>
        <dbReference type="Proteomes" id="UP000664169"/>
    </source>
</evidence>
<organism evidence="7 8">
    <name type="scientific">Gomphillus americanus</name>
    <dbReference type="NCBI Taxonomy" id="1940652"/>
    <lineage>
        <taxon>Eukaryota</taxon>
        <taxon>Fungi</taxon>
        <taxon>Dikarya</taxon>
        <taxon>Ascomycota</taxon>
        <taxon>Pezizomycotina</taxon>
        <taxon>Lecanoromycetes</taxon>
        <taxon>OSLEUM clade</taxon>
        <taxon>Ostropomycetidae</taxon>
        <taxon>Ostropales</taxon>
        <taxon>Graphidaceae</taxon>
        <taxon>Gomphilloideae</taxon>
        <taxon>Gomphillus</taxon>
    </lineage>
</organism>
<evidence type="ECO:0000256" key="4">
    <source>
        <dbReference type="ARBA" id="ARBA00023002"/>
    </source>
</evidence>
<dbReference type="GO" id="GO:0005506">
    <property type="term" value="F:iron ion binding"/>
    <property type="evidence" value="ECO:0007669"/>
    <property type="project" value="InterPro"/>
</dbReference>
<gene>
    <name evidence="7" type="ORF">GOMPHAMPRED_004316</name>
</gene>
<dbReference type="InterPro" id="IPR047146">
    <property type="entry name" value="Cyt_P450_E_CYP52_fungi"/>
</dbReference>
<comment type="cofactor">
    <cofactor evidence="1">
        <name>heme</name>
        <dbReference type="ChEBI" id="CHEBI:30413"/>
    </cofactor>
</comment>
<dbReference type="OrthoDB" id="1470350at2759"/>
<protein>
    <recommendedName>
        <fullName evidence="9">Cytochrome P450</fullName>
    </recommendedName>
</protein>
<keyword evidence="6" id="KW-0503">Monooxygenase</keyword>
<keyword evidence="3" id="KW-0479">Metal-binding</keyword>
<dbReference type="EMBL" id="CAJPDQ010000026">
    <property type="protein sequence ID" value="CAF9927103.1"/>
    <property type="molecule type" value="Genomic_DNA"/>
</dbReference>
<proteinExistence type="inferred from homology"/>
<evidence type="ECO:0000256" key="5">
    <source>
        <dbReference type="ARBA" id="ARBA00023004"/>
    </source>
</evidence>
<dbReference type="Gene3D" id="1.10.630.10">
    <property type="entry name" value="Cytochrome P450"/>
    <property type="match status" value="1"/>
</dbReference>
<evidence type="ECO:0000256" key="1">
    <source>
        <dbReference type="ARBA" id="ARBA00001971"/>
    </source>
</evidence>